<dbReference type="Proteomes" id="UP000023152">
    <property type="component" value="Unassembled WGS sequence"/>
</dbReference>
<evidence type="ECO:0000313" key="3">
    <source>
        <dbReference type="Proteomes" id="UP000023152"/>
    </source>
</evidence>
<dbReference type="PROSITE" id="PS51419">
    <property type="entry name" value="RAB"/>
    <property type="match status" value="1"/>
</dbReference>
<sequence length="176" mass="20808">MQSNSVPRIKLLTIGDTCVGKSCLVKRYCEEKFYQQYKPTIGVDYGTKLFKLNDQHNIKVDFWDFSGDAKFKDIREAFYANTQAVLFSFFFFCQHKLKNIDDKHLSKWLKESRDYGVRDDTNIYTVITKKDQIGEHSLENIKKWSKQNNIKYFETSAKNNEGVQELFNSIFKDFCE</sequence>
<dbReference type="GO" id="GO:0005525">
    <property type="term" value="F:GTP binding"/>
    <property type="evidence" value="ECO:0007669"/>
    <property type="project" value="InterPro"/>
</dbReference>
<evidence type="ECO:0000313" key="2">
    <source>
        <dbReference type="EMBL" id="ETO20797.1"/>
    </source>
</evidence>
<dbReference type="NCBIfam" id="TIGR00231">
    <property type="entry name" value="small_GTP"/>
    <property type="match status" value="1"/>
</dbReference>
<organism evidence="2 3">
    <name type="scientific">Reticulomyxa filosa</name>
    <dbReference type="NCBI Taxonomy" id="46433"/>
    <lineage>
        <taxon>Eukaryota</taxon>
        <taxon>Sar</taxon>
        <taxon>Rhizaria</taxon>
        <taxon>Retaria</taxon>
        <taxon>Foraminifera</taxon>
        <taxon>Monothalamids</taxon>
        <taxon>Reticulomyxidae</taxon>
        <taxon>Reticulomyxa</taxon>
    </lineage>
</organism>
<gene>
    <name evidence="2" type="ORF">RFI_16419</name>
</gene>
<dbReference type="SMART" id="SM00175">
    <property type="entry name" value="RAB"/>
    <property type="match status" value="1"/>
</dbReference>
<dbReference type="FunFam" id="3.40.50.300:FF:001447">
    <property type="entry name" value="Ras-related protein Rab-1B"/>
    <property type="match status" value="1"/>
</dbReference>
<dbReference type="InterPro" id="IPR001806">
    <property type="entry name" value="Small_GTPase"/>
</dbReference>
<dbReference type="Gene3D" id="3.40.50.300">
    <property type="entry name" value="P-loop containing nucleotide triphosphate hydrolases"/>
    <property type="match status" value="1"/>
</dbReference>
<dbReference type="CDD" id="cd00154">
    <property type="entry name" value="Rab"/>
    <property type="match status" value="1"/>
</dbReference>
<dbReference type="EMBL" id="ASPP01012253">
    <property type="protein sequence ID" value="ETO20797.1"/>
    <property type="molecule type" value="Genomic_DNA"/>
</dbReference>
<dbReference type="AlphaFoldDB" id="X6N662"/>
<dbReference type="SMART" id="SM00173">
    <property type="entry name" value="RAS"/>
    <property type="match status" value="1"/>
</dbReference>
<keyword evidence="1" id="KW-0547">Nucleotide-binding</keyword>
<dbReference type="GO" id="GO:0003924">
    <property type="term" value="F:GTPase activity"/>
    <property type="evidence" value="ECO:0007669"/>
    <property type="project" value="InterPro"/>
</dbReference>
<proteinExistence type="predicted"/>
<dbReference type="InterPro" id="IPR005225">
    <property type="entry name" value="Small_GTP-bd"/>
</dbReference>
<comment type="caution">
    <text evidence="2">The sequence shown here is derived from an EMBL/GenBank/DDBJ whole genome shotgun (WGS) entry which is preliminary data.</text>
</comment>
<accession>X6N662</accession>
<protein>
    <submittedName>
        <fullName evidence="2">Uncharacterized protein</fullName>
    </submittedName>
</protein>
<keyword evidence="3" id="KW-1185">Reference proteome</keyword>
<dbReference type="PRINTS" id="PR00449">
    <property type="entry name" value="RASTRNSFRMNG"/>
</dbReference>
<dbReference type="InterPro" id="IPR027417">
    <property type="entry name" value="P-loop_NTPase"/>
</dbReference>
<evidence type="ECO:0000256" key="1">
    <source>
        <dbReference type="ARBA" id="ARBA00022741"/>
    </source>
</evidence>
<reference evidence="2 3" key="1">
    <citation type="journal article" date="2013" name="Curr. Biol.">
        <title>The Genome of the Foraminiferan Reticulomyxa filosa.</title>
        <authorList>
            <person name="Glockner G."/>
            <person name="Hulsmann N."/>
            <person name="Schleicher M."/>
            <person name="Noegel A.A."/>
            <person name="Eichinger L."/>
            <person name="Gallinger C."/>
            <person name="Pawlowski J."/>
            <person name="Sierra R."/>
            <person name="Euteneuer U."/>
            <person name="Pillet L."/>
            <person name="Moustafa A."/>
            <person name="Platzer M."/>
            <person name="Groth M."/>
            <person name="Szafranski K."/>
            <person name="Schliwa M."/>
        </authorList>
    </citation>
    <scope>NUCLEOTIDE SEQUENCE [LARGE SCALE GENOMIC DNA]</scope>
</reference>
<name>X6N662_RETFI</name>
<dbReference type="OrthoDB" id="9989112at2759"/>
<dbReference type="SMART" id="SM00174">
    <property type="entry name" value="RHO"/>
    <property type="match status" value="1"/>
</dbReference>
<dbReference type="Pfam" id="PF00071">
    <property type="entry name" value="Ras"/>
    <property type="match status" value="1"/>
</dbReference>
<dbReference type="SUPFAM" id="SSF52540">
    <property type="entry name" value="P-loop containing nucleoside triphosphate hydrolases"/>
    <property type="match status" value="1"/>
</dbReference>
<dbReference type="PANTHER" id="PTHR47978">
    <property type="match status" value="1"/>
</dbReference>